<sequence>MRLHSLESSSMLVGESQVSLMIGKQKRYLFISSQHAFIYE</sequence>
<accession>A0ABS4H9W1</accession>
<name>A0ABS4H9W1_9BACI</name>
<protein>
    <submittedName>
        <fullName evidence="1">Uncharacterized protein</fullName>
    </submittedName>
</protein>
<keyword evidence="2" id="KW-1185">Reference proteome</keyword>
<evidence type="ECO:0000313" key="1">
    <source>
        <dbReference type="EMBL" id="MBP1947686.1"/>
    </source>
</evidence>
<gene>
    <name evidence="1" type="ORF">J2Z82_000612</name>
</gene>
<evidence type="ECO:0000313" key="2">
    <source>
        <dbReference type="Proteomes" id="UP001519328"/>
    </source>
</evidence>
<proteinExistence type="predicted"/>
<comment type="caution">
    <text evidence="1">The sequence shown here is derived from an EMBL/GenBank/DDBJ whole genome shotgun (WGS) entry which is preliminary data.</text>
</comment>
<organism evidence="1 2">
    <name type="scientific">Virgibacillus litoralis</name>
    <dbReference type="NCBI Taxonomy" id="578221"/>
    <lineage>
        <taxon>Bacteria</taxon>
        <taxon>Bacillati</taxon>
        <taxon>Bacillota</taxon>
        <taxon>Bacilli</taxon>
        <taxon>Bacillales</taxon>
        <taxon>Bacillaceae</taxon>
        <taxon>Virgibacillus</taxon>
    </lineage>
</organism>
<dbReference type="Proteomes" id="UP001519328">
    <property type="component" value="Unassembled WGS sequence"/>
</dbReference>
<dbReference type="EMBL" id="JAGGKK010000002">
    <property type="protein sequence ID" value="MBP1947686.1"/>
    <property type="molecule type" value="Genomic_DNA"/>
</dbReference>
<reference evidence="1 2" key="1">
    <citation type="submission" date="2021-03" db="EMBL/GenBank/DDBJ databases">
        <title>Genomic Encyclopedia of Type Strains, Phase IV (KMG-IV): sequencing the most valuable type-strain genomes for metagenomic binning, comparative biology and taxonomic classification.</title>
        <authorList>
            <person name="Goeker M."/>
        </authorList>
    </citation>
    <scope>NUCLEOTIDE SEQUENCE [LARGE SCALE GENOMIC DNA]</scope>
    <source>
        <strain evidence="1 2">DSM 21085</strain>
    </source>
</reference>